<organism evidence="1 2">
    <name type="scientific">Vallitalea pronyensis</name>
    <dbReference type="NCBI Taxonomy" id="1348613"/>
    <lineage>
        <taxon>Bacteria</taxon>
        <taxon>Bacillati</taxon>
        <taxon>Bacillota</taxon>
        <taxon>Clostridia</taxon>
        <taxon>Lachnospirales</taxon>
        <taxon>Vallitaleaceae</taxon>
        <taxon>Vallitalea</taxon>
    </lineage>
</organism>
<keyword evidence="2" id="KW-1185">Reference proteome</keyword>
<dbReference type="AlphaFoldDB" id="A0A8J8MJF9"/>
<dbReference type="RefSeq" id="WP_212698191.1">
    <property type="nucleotide sequence ID" value="NZ_CP058649.1"/>
</dbReference>
<evidence type="ECO:0000313" key="1">
    <source>
        <dbReference type="EMBL" id="QUI22699.1"/>
    </source>
</evidence>
<dbReference type="EMBL" id="CP058649">
    <property type="protein sequence ID" value="QUI22699.1"/>
    <property type="molecule type" value="Genomic_DNA"/>
</dbReference>
<sequence length="70" mass="8327">MHDPDIRFCEFGEMSDTQYTEIKKNQGVKYRSHMKGTQAVKYNHANKANKKDWMLMSEHFCDAYYGEDID</sequence>
<gene>
    <name evidence="1" type="ORF">HZI73_10510</name>
</gene>
<name>A0A8J8MJF9_9FIRM</name>
<accession>A0A8J8MJF9</accession>
<evidence type="ECO:0000313" key="2">
    <source>
        <dbReference type="Proteomes" id="UP000683246"/>
    </source>
</evidence>
<reference evidence="1" key="1">
    <citation type="submission" date="2020-07" db="EMBL/GenBank/DDBJ databases">
        <title>Vallitalea pronyensis genome.</title>
        <authorList>
            <person name="Postec A."/>
        </authorList>
    </citation>
    <scope>NUCLEOTIDE SEQUENCE</scope>
    <source>
        <strain evidence="1">FatNI3</strain>
    </source>
</reference>
<dbReference type="Proteomes" id="UP000683246">
    <property type="component" value="Chromosome"/>
</dbReference>
<dbReference type="KEGG" id="vpy:HZI73_10510"/>
<protein>
    <submittedName>
        <fullName evidence="1">Uncharacterized protein</fullName>
    </submittedName>
</protein>
<proteinExistence type="predicted"/>